<dbReference type="InterPro" id="IPR012910">
    <property type="entry name" value="Plug_dom"/>
</dbReference>
<dbReference type="GO" id="GO:0009279">
    <property type="term" value="C:cell outer membrane"/>
    <property type="evidence" value="ECO:0007669"/>
    <property type="project" value="UniProtKB-SubCell"/>
</dbReference>
<evidence type="ECO:0000313" key="5">
    <source>
        <dbReference type="EMBL" id="EFV63548.1"/>
    </source>
</evidence>
<dbReference type="Gene3D" id="2.170.130.10">
    <property type="entry name" value="TonB-dependent receptor, plug domain"/>
    <property type="match status" value="1"/>
</dbReference>
<dbReference type="PROSITE" id="PS52016">
    <property type="entry name" value="TONB_DEPENDENT_REC_3"/>
    <property type="match status" value="1"/>
</dbReference>
<sequence length="187" mass="20026">MNQNHFSLKILTVMLLSAYGGSFADGVVPVSDGNTVSLDTVNVRGSHALLGKTEKTRSYTIDRMSTATGMRIAGKDTPQSVSVITRSRLDDKAVHTLEEAMKNTTGVNVVRDSGLQTRFLSRGFYIDQIGEDGMTVNVAGRSGYTAKIDVSPSTDLAVYDHIEVVRGATGLTQSNSEPGGTVNLIRK</sequence>
<keyword evidence="2" id="KW-0812">Transmembrane</keyword>
<evidence type="ECO:0000313" key="6">
    <source>
        <dbReference type="Proteomes" id="UP000032707"/>
    </source>
</evidence>
<evidence type="ECO:0000256" key="2">
    <source>
        <dbReference type="PROSITE-ProRule" id="PRU01360"/>
    </source>
</evidence>
<feature type="chain" id="PRO_5003206993" evidence="3">
    <location>
        <begin position="25"/>
        <end position="187"/>
    </location>
</feature>
<gene>
    <name evidence="5" type="ORF">NMH_1230</name>
</gene>
<dbReference type="AlphaFoldDB" id="E6MXZ2"/>
<comment type="caution">
    <text evidence="5">The sequence shown here is derived from an EMBL/GenBank/DDBJ whole genome shotgun (WGS) entry which is preliminary data.</text>
</comment>
<keyword evidence="2" id="KW-0813">Transport</keyword>
<comment type="similarity">
    <text evidence="2">Belongs to the TonB-dependent receptor family.</text>
</comment>
<name>E6MXZ2_NEIMH</name>
<keyword evidence="2" id="KW-1134">Transmembrane beta strand</keyword>
<feature type="domain" description="TonB-dependent receptor plug" evidence="4">
    <location>
        <begin position="75"/>
        <end position="181"/>
    </location>
</feature>
<dbReference type="SMR" id="E6MXZ2"/>
<dbReference type="InterPro" id="IPR037066">
    <property type="entry name" value="Plug_dom_sf"/>
</dbReference>
<protein>
    <submittedName>
        <fullName evidence="5">TonB-dependent Receptor Plug domain protein</fullName>
    </submittedName>
</protein>
<dbReference type="PATRIC" id="fig|909420.4.peg.1612"/>
<keyword evidence="2" id="KW-0472">Membrane</keyword>
<keyword evidence="3" id="KW-0732">Signal</keyword>
<reference evidence="5 6" key="1">
    <citation type="journal article" date="2011" name="J. Bacteriol.">
        <title>Genome sequence of Neisseria meningitidis serogroup B strain H44/76.</title>
        <authorList>
            <person name="Piet J.R."/>
            <person name="Huis In 't Veld R.A."/>
            <person name="van Schaik B.D."/>
            <person name="van Kampen A.H."/>
            <person name="Baas F."/>
            <person name="van de Beek D."/>
            <person name="Pannekoek Y."/>
            <person name="van der Ende A."/>
        </authorList>
    </citation>
    <scope>NUCLEOTIDE SEQUENCE [LARGE SCALE GENOMIC DNA]</scope>
    <source>
        <strain evidence="5 6">H44/76</strain>
    </source>
</reference>
<dbReference type="InterPro" id="IPR039426">
    <property type="entry name" value="TonB-dep_rcpt-like"/>
</dbReference>
<dbReference type="Proteomes" id="UP000032707">
    <property type="component" value="Unassembled WGS sequence"/>
</dbReference>
<dbReference type="PANTHER" id="PTHR32552:SF74">
    <property type="entry name" value="HYDROXAMATE SIDEROPHORE RECEPTOR FHUE"/>
    <property type="match status" value="1"/>
</dbReference>
<evidence type="ECO:0000256" key="3">
    <source>
        <dbReference type="SAM" id="SignalP"/>
    </source>
</evidence>
<evidence type="ECO:0000256" key="1">
    <source>
        <dbReference type="ARBA" id="ARBA00023170"/>
    </source>
</evidence>
<feature type="signal peptide" evidence="3">
    <location>
        <begin position="1"/>
        <end position="24"/>
    </location>
</feature>
<evidence type="ECO:0000259" key="4">
    <source>
        <dbReference type="Pfam" id="PF07715"/>
    </source>
</evidence>
<keyword evidence="2" id="KW-0998">Cell outer membrane</keyword>
<dbReference type="GO" id="GO:0015344">
    <property type="term" value="F:siderophore uptake transmembrane transporter activity"/>
    <property type="evidence" value="ECO:0007669"/>
    <property type="project" value="TreeGrafter"/>
</dbReference>
<dbReference type="PANTHER" id="PTHR32552">
    <property type="entry name" value="FERRICHROME IRON RECEPTOR-RELATED"/>
    <property type="match status" value="1"/>
</dbReference>
<keyword evidence="1 5" id="KW-0675">Receptor</keyword>
<dbReference type="Pfam" id="PF07715">
    <property type="entry name" value="Plug"/>
    <property type="match status" value="1"/>
</dbReference>
<accession>E6MXZ2</accession>
<dbReference type="SUPFAM" id="SSF56935">
    <property type="entry name" value="Porins"/>
    <property type="match status" value="1"/>
</dbReference>
<comment type="subcellular location">
    <subcellularLocation>
        <location evidence="2">Cell outer membrane</location>
        <topology evidence="2">Multi-pass membrane protein</topology>
    </subcellularLocation>
</comment>
<organism evidence="5 6">
    <name type="scientific">Neisseria meningitidis serogroup B / serotype 15 (strain H44/76)</name>
    <dbReference type="NCBI Taxonomy" id="909420"/>
    <lineage>
        <taxon>Bacteria</taxon>
        <taxon>Pseudomonadati</taxon>
        <taxon>Pseudomonadota</taxon>
        <taxon>Betaproteobacteria</taxon>
        <taxon>Neisseriales</taxon>
        <taxon>Neisseriaceae</taxon>
        <taxon>Neisseria</taxon>
    </lineage>
</organism>
<proteinExistence type="inferred from homology"/>
<dbReference type="EMBL" id="AEQZ01000029">
    <property type="protein sequence ID" value="EFV63548.1"/>
    <property type="molecule type" value="Genomic_DNA"/>
</dbReference>